<sequence length="142" mass="16549">MMLNSLKSRIVILVLCFGAVCQWAAGQSFPEKEGERVYYDFSMRRSDMELSGICILLCSGDTVKASIVNNFGATLIDYSYDTKKSKIKLHYVFEKLNKWYIRRVLKRNLKKIMLAMRSGESSYKDVRHKLSYTFILNHDIEK</sequence>
<accession>A0ABR8YAW7</accession>
<evidence type="ECO:0008006" key="4">
    <source>
        <dbReference type="Google" id="ProtNLM"/>
    </source>
</evidence>
<feature type="signal peptide" evidence="1">
    <location>
        <begin position="1"/>
        <end position="24"/>
    </location>
</feature>
<name>A0ABR8YAW7_9BACT</name>
<evidence type="ECO:0000313" key="2">
    <source>
        <dbReference type="EMBL" id="MBD8041377.1"/>
    </source>
</evidence>
<dbReference type="EMBL" id="JACSPP010000049">
    <property type="protein sequence ID" value="MBD8041377.1"/>
    <property type="molecule type" value="Genomic_DNA"/>
</dbReference>
<organism evidence="2 3">
    <name type="scientific">Phocaeicola intestinalis</name>
    <dbReference type="NCBI Taxonomy" id="2762212"/>
    <lineage>
        <taxon>Bacteria</taxon>
        <taxon>Pseudomonadati</taxon>
        <taxon>Bacteroidota</taxon>
        <taxon>Bacteroidia</taxon>
        <taxon>Bacteroidales</taxon>
        <taxon>Bacteroidaceae</taxon>
        <taxon>Phocaeicola</taxon>
    </lineage>
</organism>
<dbReference type="Proteomes" id="UP000620874">
    <property type="component" value="Unassembled WGS sequence"/>
</dbReference>
<reference evidence="2 3" key="1">
    <citation type="submission" date="2020-08" db="EMBL/GenBank/DDBJ databases">
        <title>A Genomic Blueprint of the Chicken Gut Microbiome.</title>
        <authorList>
            <person name="Gilroy R."/>
            <person name="Ravi A."/>
            <person name="Getino M."/>
            <person name="Pursley I."/>
            <person name="Horton D.L."/>
            <person name="Alikhan N.-F."/>
            <person name="Baker D."/>
            <person name="Gharbi K."/>
            <person name="Hall N."/>
            <person name="Watson M."/>
            <person name="Adriaenssens E.M."/>
            <person name="Foster-Nyarko E."/>
            <person name="Jarju S."/>
            <person name="Secka A."/>
            <person name="Antonio M."/>
            <person name="Oren A."/>
            <person name="Chaudhuri R."/>
            <person name="La Ragione R.M."/>
            <person name="Hildebrand F."/>
            <person name="Pallen M.J."/>
        </authorList>
    </citation>
    <scope>NUCLEOTIDE SEQUENCE [LARGE SCALE GENOMIC DNA]</scope>
    <source>
        <strain evidence="2 3">Sa1CVN1</strain>
    </source>
</reference>
<keyword evidence="3" id="KW-1185">Reference proteome</keyword>
<evidence type="ECO:0000313" key="3">
    <source>
        <dbReference type="Proteomes" id="UP000620874"/>
    </source>
</evidence>
<feature type="chain" id="PRO_5047445851" description="DUF3868 domain-containing protein" evidence="1">
    <location>
        <begin position="25"/>
        <end position="142"/>
    </location>
</feature>
<dbReference type="RefSeq" id="WP_087406383.1">
    <property type="nucleotide sequence ID" value="NZ_JACSPP010000049.1"/>
</dbReference>
<comment type="caution">
    <text evidence="2">The sequence shown here is derived from an EMBL/GenBank/DDBJ whole genome shotgun (WGS) entry which is preliminary data.</text>
</comment>
<gene>
    <name evidence="2" type="ORF">H9625_13200</name>
</gene>
<evidence type="ECO:0000256" key="1">
    <source>
        <dbReference type="SAM" id="SignalP"/>
    </source>
</evidence>
<proteinExistence type="predicted"/>
<protein>
    <recommendedName>
        <fullName evidence="4">DUF3868 domain-containing protein</fullName>
    </recommendedName>
</protein>
<keyword evidence="1" id="KW-0732">Signal</keyword>